<evidence type="ECO:0000256" key="1">
    <source>
        <dbReference type="SAM" id="Phobius"/>
    </source>
</evidence>
<protein>
    <submittedName>
        <fullName evidence="2">Uncharacterized protein</fullName>
    </submittedName>
</protein>
<evidence type="ECO:0000313" key="3">
    <source>
        <dbReference type="Proteomes" id="UP000239181"/>
    </source>
</evidence>
<evidence type="ECO:0000313" key="2">
    <source>
        <dbReference type="EMBL" id="PRD13056.1"/>
    </source>
</evidence>
<keyword evidence="1" id="KW-0812">Transmembrane</keyword>
<dbReference type="RefSeq" id="WP_105595163.1">
    <property type="nucleotide sequence ID" value="NZ_PDET01000023.1"/>
</dbReference>
<name>A0A2S9I5I5_9GAMM</name>
<comment type="caution">
    <text evidence="2">The sequence shown here is derived from an EMBL/GenBank/DDBJ whole genome shotgun (WGS) entry which is preliminary data.</text>
</comment>
<feature type="transmembrane region" description="Helical" evidence="1">
    <location>
        <begin position="7"/>
        <end position="25"/>
    </location>
</feature>
<accession>A0A2S9I5I5</accession>
<dbReference type="OrthoDB" id="6638362at2"/>
<reference evidence="2 3" key="1">
    <citation type="submission" date="2017-10" db="EMBL/GenBank/DDBJ databases">
        <title>Draft genome of two endophytic bacteria isolated from 'guarana' Paullinia cupana (Mart.) Ducke.</title>
        <authorList>
            <person name="Siqueira K.A."/>
            <person name="Liotti R.G."/>
            <person name="Mendes T.A."/>
            <person name="Soares M.A."/>
        </authorList>
    </citation>
    <scope>NUCLEOTIDE SEQUENCE [LARGE SCALE GENOMIC DNA]</scope>
    <source>
        <strain evidence="2 3">342</strain>
    </source>
</reference>
<dbReference type="EMBL" id="PDET01000023">
    <property type="protein sequence ID" value="PRD13056.1"/>
    <property type="molecule type" value="Genomic_DNA"/>
</dbReference>
<keyword evidence="1" id="KW-0472">Membrane</keyword>
<organism evidence="2 3">
    <name type="scientific">Pantoea coffeiphila</name>
    <dbReference type="NCBI Taxonomy" id="1465635"/>
    <lineage>
        <taxon>Bacteria</taxon>
        <taxon>Pseudomonadati</taxon>
        <taxon>Pseudomonadota</taxon>
        <taxon>Gammaproteobacteria</taxon>
        <taxon>Enterobacterales</taxon>
        <taxon>Erwiniaceae</taxon>
        <taxon>Pantoea</taxon>
    </lineage>
</organism>
<dbReference type="Proteomes" id="UP000239181">
    <property type="component" value="Unassembled WGS sequence"/>
</dbReference>
<keyword evidence="1" id="KW-1133">Transmembrane helix</keyword>
<sequence length="148" mass="17189">MSLIRQRYPGWAVAVVLSLCILWFGNTNKRQDFSCRAQLGMEPIINQCGSRNLLDLFMAINGNGEGYLLLSGKLRCEGKDQTVNDILDFDYEKEGRYYDLHLRKKDTVINKFLPQLKDEKIMIKIRKLDRQRYLLSSNKHALLVCTSE</sequence>
<keyword evidence="3" id="KW-1185">Reference proteome</keyword>
<proteinExistence type="predicted"/>
<dbReference type="AlphaFoldDB" id="A0A2S9I5I5"/>
<gene>
    <name evidence="2" type="ORF">CQW29_23495</name>
</gene>